<feature type="domain" description="GP-PDE" evidence="1">
    <location>
        <begin position="3"/>
        <end position="239"/>
    </location>
</feature>
<dbReference type="RefSeq" id="WP_379564312.1">
    <property type="nucleotide sequence ID" value="NZ_JBHUMX010000045.1"/>
</dbReference>
<dbReference type="InterPro" id="IPR017946">
    <property type="entry name" value="PLC-like_Pdiesterase_TIM-brl"/>
</dbReference>
<dbReference type="InterPro" id="IPR030395">
    <property type="entry name" value="GP_PDE_dom"/>
</dbReference>
<dbReference type="Pfam" id="PF03009">
    <property type="entry name" value="GDPD"/>
    <property type="match status" value="1"/>
</dbReference>
<evidence type="ECO:0000259" key="1">
    <source>
        <dbReference type="PROSITE" id="PS51704"/>
    </source>
</evidence>
<dbReference type="Gene3D" id="3.20.20.190">
    <property type="entry name" value="Phosphatidylinositol (PI) phosphodiesterase"/>
    <property type="match status" value="1"/>
</dbReference>
<evidence type="ECO:0000313" key="3">
    <source>
        <dbReference type="Proteomes" id="UP001597451"/>
    </source>
</evidence>
<name>A0ABW5Q597_9BACI</name>
<dbReference type="PANTHER" id="PTHR46211">
    <property type="entry name" value="GLYCEROPHOSPHORYL DIESTER PHOSPHODIESTERASE"/>
    <property type="match status" value="1"/>
</dbReference>
<sequence length="244" mass="27997">MHTKIFAHRGASKYAPENTMPAFDLALKQGADGIETDVQLTKDGVPVLIHDENVRRTSNGKGLVKDLTFKQLQTLDMGSWFSNEFAGTQIVSLESFLKWIKDKPIHLNIELKNNKIDYQDLEKIVLDQLVNFQLLNRTTISTFNPKSVMRLQELTDKVDIAFLTSKRMKYFTHYAKELGASSIHIKYRLLNADIMTESKQQQLNVRVYTVNRPAHLIRCFNLKCTGVFTDVPDIAIDYRELCSK</sequence>
<dbReference type="CDD" id="cd08563">
    <property type="entry name" value="GDPD_TtGDE_like"/>
    <property type="match status" value="1"/>
</dbReference>
<dbReference type="EMBL" id="JBHUMX010000045">
    <property type="protein sequence ID" value="MFD2630760.1"/>
    <property type="molecule type" value="Genomic_DNA"/>
</dbReference>
<dbReference type="SUPFAM" id="SSF51695">
    <property type="entry name" value="PLC-like phosphodiesterases"/>
    <property type="match status" value="1"/>
</dbReference>
<dbReference type="PROSITE" id="PS51704">
    <property type="entry name" value="GP_PDE"/>
    <property type="match status" value="1"/>
</dbReference>
<dbReference type="Proteomes" id="UP001597451">
    <property type="component" value="Unassembled WGS sequence"/>
</dbReference>
<protein>
    <submittedName>
        <fullName evidence="2">Glycerophosphodiester phosphodiesterase</fullName>
    </submittedName>
</protein>
<evidence type="ECO:0000313" key="2">
    <source>
        <dbReference type="EMBL" id="MFD2630760.1"/>
    </source>
</evidence>
<organism evidence="2 3">
    <name type="scientific">Oceanobacillus kapialis</name>
    <dbReference type="NCBI Taxonomy" id="481353"/>
    <lineage>
        <taxon>Bacteria</taxon>
        <taxon>Bacillati</taxon>
        <taxon>Bacillota</taxon>
        <taxon>Bacilli</taxon>
        <taxon>Bacillales</taxon>
        <taxon>Bacillaceae</taxon>
        <taxon>Oceanobacillus</taxon>
    </lineage>
</organism>
<comment type="caution">
    <text evidence="2">The sequence shown here is derived from an EMBL/GenBank/DDBJ whole genome shotgun (WGS) entry which is preliminary data.</text>
</comment>
<reference evidence="3" key="1">
    <citation type="journal article" date="2019" name="Int. J. Syst. Evol. Microbiol.">
        <title>The Global Catalogue of Microorganisms (GCM) 10K type strain sequencing project: providing services to taxonomists for standard genome sequencing and annotation.</title>
        <authorList>
            <consortium name="The Broad Institute Genomics Platform"/>
            <consortium name="The Broad Institute Genome Sequencing Center for Infectious Disease"/>
            <person name="Wu L."/>
            <person name="Ma J."/>
        </authorList>
    </citation>
    <scope>NUCLEOTIDE SEQUENCE [LARGE SCALE GENOMIC DNA]</scope>
    <source>
        <strain evidence="3">TISTR 1858</strain>
    </source>
</reference>
<keyword evidence="3" id="KW-1185">Reference proteome</keyword>
<proteinExistence type="predicted"/>
<accession>A0ABW5Q597</accession>
<gene>
    <name evidence="2" type="ORF">ACFSUN_18480</name>
</gene>
<dbReference type="PANTHER" id="PTHR46211:SF1">
    <property type="entry name" value="GLYCEROPHOSPHODIESTER PHOSPHODIESTERASE, CYTOPLASMIC"/>
    <property type="match status" value="1"/>
</dbReference>